<evidence type="ECO:0000256" key="1">
    <source>
        <dbReference type="SAM" id="Phobius"/>
    </source>
</evidence>
<keyword evidence="1" id="KW-1133">Transmembrane helix</keyword>
<feature type="transmembrane region" description="Helical" evidence="1">
    <location>
        <begin position="38"/>
        <end position="57"/>
    </location>
</feature>
<keyword evidence="4" id="KW-1185">Reference proteome</keyword>
<sequence length="344" mass="40408">MHRNTKVTILSHTLVWFVLFSMPYLLSYGQEQEINRVIAHFWIPLFFSVIVFYVNYLVIIDRFLFTKKAFVYVLINVIIIALFIFLKEYIENTFYEDLIRKKNENDNTGPPFKMFVYVQMVSYMAPLFFAIAVKTTKRWVKTEAERKEAANFKLQSELQHLHYQLQPHFFFNSLNNIYALVDISPNEAKASIHSLSKLMRYMLYETNVELVPLNKEIDFMKKYIDLMKLRVSDKTSVSYSFPEQVNTVKIAPLLFISLIENAFKHGVSASKESTIDINMTYSGDTIMFKIENNNFPKKVEDKSGSGIGIINIKKRLELLYPHKNNFKTFVDNNRFIAVLELKIN</sequence>
<evidence type="ECO:0000313" key="3">
    <source>
        <dbReference type="EMBL" id="SHI49189.1"/>
    </source>
</evidence>
<dbReference type="Proteomes" id="UP000184225">
    <property type="component" value="Unassembled WGS sequence"/>
</dbReference>
<dbReference type="GO" id="GO:0000155">
    <property type="term" value="F:phosphorelay sensor kinase activity"/>
    <property type="evidence" value="ECO:0007669"/>
    <property type="project" value="InterPro"/>
</dbReference>
<dbReference type="OrthoDB" id="9809908at2"/>
<keyword evidence="1" id="KW-0812">Transmembrane</keyword>
<dbReference type="InterPro" id="IPR036890">
    <property type="entry name" value="HATPase_C_sf"/>
</dbReference>
<keyword evidence="3" id="KW-0808">Transferase</keyword>
<reference evidence="3 4" key="1">
    <citation type="submission" date="2016-11" db="EMBL/GenBank/DDBJ databases">
        <authorList>
            <person name="Jaros S."/>
            <person name="Januszkiewicz K."/>
            <person name="Wedrychowicz H."/>
        </authorList>
    </citation>
    <scope>NUCLEOTIDE SEQUENCE [LARGE SCALE GENOMIC DNA]</scope>
    <source>
        <strain evidence="3 4">DSM 21425</strain>
    </source>
</reference>
<evidence type="ECO:0000313" key="4">
    <source>
        <dbReference type="Proteomes" id="UP000184225"/>
    </source>
</evidence>
<dbReference type="SUPFAM" id="SSF55874">
    <property type="entry name" value="ATPase domain of HSP90 chaperone/DNA topoisomerase II/histidine kinase"/>
    <property type="match status" value="1"/>
</dbReference>
<feature type="transmembrane region" description="Helical" evidence="1">
    <location>
        <begin position="114"/>
        <end position="133"/>
    </location>
</feature>
<feature type="transmembrane region" description="Helical" evidence="1">
    <location>
        <begin position="69"/>
        <end position="86"/>
    </location>
</feature>
<dbReference type="STRING" id="579105.SAMN04488096_10298"/>
<dbReference type="PANTHER" id="PTHR34220:SF7">
    <property type="entry name" value="SENSOR HISTIDINE KINASE YPDA"/>
    <property type="match status" value="1"/>
</dbReference>
<protein>
    <submittedName>
        <fullName evidence="3">Histidine kinase</fullName>
    </submittedName>
</protein>
<dbReference type="Pfam" id="PF06580">
    <property type="entry name" value="His_kinase"/>
    <property type="match status" value="1"/>
</dbReference>
<dbReference type="Gene3D" id="3.30.565.10">
    <property type="entry name" value="Histidine kinase-like ATPase, C-terminal domain"/>
    <property type="match status" value="1"/>
</dbReference>
<dbReference type="PANTHER" id="PTHR34220">
    <property type="entry name" value="SENSOR HISTIDINE KINASE YPDA"/>
    <property type="match status" value="1"/>
</dbReference>
<accession>A0A1M6BKE0</accession>
<dbReference type="EMBL" id="FQYY01000002">
    <property type="protein sequence ID" value="SHI49189.1"/>
    <property type="molecule type" value="Genomic_DNA"/>
</dbReference>
<dbReference type="InterPro" id="IPR010559">
    <property type="entry name" value="Sig_transdc_His_kin_internal"/>
</dbReference>
<evidence type="ECO:0000259" key="2">
    <source>
        <dbReference type="Pfam" id="PF06580"/>
    </source>
</evidence>
<name>A0A1M6BKE0_9FLAO</name>
<dbReference type="InterPro" id="IPR050640">
    <property type="entry name" value="Bact_2-comp_sensor_kinase"/>
</dbReference>
<dbReference type="GO" id="GO:0016020">
    <property type="term" value="C:membrane"/>
    <property type="evidence" value="ECO:0007669"/>
    <property type="project" value="InterPro"/>
</dbReference>
<proteinExistence type="predicted"/>
<keyword evidence="1" id="KW-0472">Membrane</keyword>
<keyword evidence="3" id="KW-0418">Kinase</keyword>
<organism evidence="3 4">
    <name type="scientific">Mesonia phycicola</name>
    <dbReference type="NCBI Taxonomy" id="579105"/>
    <lineage>
        <taxon>Bacteria</taxon>
        <taxon>Pseudomonadati</taxon>
        <taxon>Bacteroidota</taxon>
        <taxon>Flavobacteriia</taxon>
        <taxon>Flavobacteriales</taxon>
        <taxon>Flavobacteriaceae</taxon>
        <taxon>Mesonia</taxon>
    </lineage>
</organism>
<gene>
    <name evidence="3" type="ORF">SAMN04488096_10298</name>
</gene>
<dbReference type="RefSeq" id="WP_073148199.1">
    <property type="nucleotide sequence ID" value="NZ_FQYY01000002.1"/>
</dbReference>
<dbReference type="AlphaFoldDB" id="A0A1M6BKE0"/>
<feature type="domain" description="Signal transduction histidine kinase internal region" evidence="2">
    <location>
        <begin position="156"/>
        <end position="234"/>
    </location>
</feature>
<feature type="transmembrane region" description="Helical" evidence="1">
    <location>
        <begin position="7"/>
        <end position="26"/>
    </location>
</feature>